<proteinExistence type="predicted"/>
<dbReference type="AlphaFoldDB" id="A0A0T6B786"/>
<evidence type="ECO:0000313" key="1">
    <source>
        <dbReference type="EMBL" id="KRT83190.1"/>
    </source>
</evidence>
<reference evidence="1 2" key="1">
    <citation type="submission" date="2015-09" db="EMBL/GenBank/DDBJ databases">
        <title>Draft genome of the scarab beetle Oryctes borbonicus.</title>
        <authorList>
            <person name="Meyer J.M."/>
            <person name="Markov G.V."/>
            <person name="Baskaran P."/>
            <person name="Herrmann M."/>
            <person name="Sommer R.J."/>
            <person name="Roedelsperger C."/>
        </authorList>
    </citation>
    <scope>NUCLEOTIDE SEQUENCE [LARGE SCALE GENOMIC DNA]</scope>
    <source>
        <strain evidence="1">OB123</strain>
        <tissue evidence="1">Whole animal</tissue>
    </source>
</reference>
<sequence length="128" mass="15094">MTVFEEPKTFLGMKITKEDNKLELTQENHIEKIDEQPTYYNYPIKIGNIFIIVLSLETRRQPHLIKFLYNLVHNKILSTLLVQLQFFVPLFSTRKSPSFYTLFARLNPHYDIYFTALSHILPSATVSK</sequence>
<organism evidence="1 2">
    <name type="scientific">Oryctes borbonicus</name>
    <dbReference type="NCBI Taxonomy" id="1629725"/>
    <lineage>
        <taxon>Eukaryota</taxon>
        <taxon>Metazoa</taxon>
        <taxon>Ecdysozoa</taxon>
        <taxon>Arthropoda</taxon>
        <taxon>Hexapoda</taxon>
        <taxon>Insecta</taxon>
        <taxon>Pterygota</taxon>
        <taxon>Neoptera</taxon>
        <taxon>Endopterygota</taxon>
        <taxon>Coleoptera</taxon>
        <taxon>Polyphaga</taxon>
        <taxon>Scarabaeiformia</taxon>
        <taxon>Scarabaeidae</taxon>
        <taxon>Dynastinae</taxon>
        <taxon>Oryctes</taxon>
    </lineage>
</organism>
<comment type="caution">
    <text evidence="1">The sequence shown here is derived from an EMBL/GenBank/DDBJ whole genome shotgun (WGS) entry which is preliminary data.</text>
</comment>
<protein>
    <submittedName>
        <fullName evidence="1">Uncharacterized protein</fullName>
    </submittedName>
</protein>
<evidence type="ECO:0000313" key="2">
    <source>
        <dbReference type="Proteomes" id="UP000051574"/>
    </source>
</evidence>
<name>A0A0T6B786_9SCAR</name>
<keyword evidence="2" id="KW-1185">Reference proteome</keyword>
<dbReference type="EMBL" id="LJIG01009383">
    <property type="protein sequence ID" value="KRT83190.1"/>
    <property type="molecule type" value="Genomic_DNA"/>
</dbReference>
<dbReference type="Proteomes" id="UP000051574">
    <property type="component" value="Unassembled WGS sequence"/>
</dbReference>
<accession>A0A0T6B786</accession>
<gene>
    <name evidence="1" type="ORF">AMK59_4689</name>
</gene>